<dbReference type="PANTHER" id="PTHR11102">
    <property type="entry name" value="SEL-1-LIKE PROTEIN"/>
    <property type="match status" value="1"/>
</dbReference>
<dbReference type="PANTHER" id="PTHR11102:SF160">
    <property type="entry name" value="ERAD-ASSOCIATED E3 UBIQUITIN-PROTEIN LIGASE COMPONENT HRD3"/>
    <property type="match status" value="1"/>
</dbReference>
<feature type="signal peptide" evidence="1">
    <location>
        <begin position="1"/>
        <end position="22"/>
    </location>
</feature>
<dbReference type="Gene3D" id="1.25.40.10">
    <property type="entry name" value="Tetratricopeptide repeat domain"/>
    <property type="match status" value="1"/>
</dbReference>
<evidence type="ECO:0000313" key="3">
    <source>
        <dbReference type="Proteomes" id="UP000190102"/>
    </source>
</evidence>
<dbReference type="Pfam" id="PF08238">
    <property type="entry name" value="Sel1"/>
    <property type="match status" value="3"/>
</dbReference>
<dbReference type="Proteomes" id="UP000190102">
    <property type="component" value="Unassembled WGS sequence"/>
</dbReference>
<keyword evidence="1" id="KW-0732">Signal</keyword>
<dbReference type="InterPro" id="IPR006597">
    <property type="entry name" value="Sel1-like"/>
</dbReference>
<evidence type="ECO:0000313" key="2">
    <source>
        <dbReference type="EMBL" id="SJZ93965.1"/>
    </source>
</evidence>
<dbReference type="RefSeq" id="WP_078790362.1">
    <property type="nucleotide sequence ID" value="NZ_FUWR01000010.1"/>
</dbReference>
<protein>
    <recommendedName>
        <fullName evidence="4">Sel1 repeat family protein</fullName>
    </recommendedName>
</protein>
<dbReference type="EMBL" id="FUWR01000010">
    <property type="protein sequence ID" value="SJZ93965.1"/>
    <property type="molecule type" value="Genomic_DNA"/>
</dbReference>
<keyword evidence="3" id="KW-1185">Reference proteome</keyword>
<reference evidence="3" key="1">
    <citation type="submission" date="2017-02" db="EMBL/GenBank/DDBJ databases">
        <authorList>
            <person name="Varghese N."/>
            <person name="Submissions S."/>
        </authorList>
    </citation>
    <scope>NUCLEOTIDE SEQUENCE [LARGE SCALE GENOMIC DNA]</scope>
    <source>
        <strain evidence="3">ATCC BAA-34</strain>
    </source>
</reference>
<proteinExistence type="predicted"/>
<accession>A0A1T4PQZ7</accession>
<dbReference type="STRING" id="115783.SAMN02745119_02081"/>
<name>A0A1T4PQZ7_9BACT</name>
<evidence type="ECO:0000256" key="1">
    <source>
        <dbReference type="SAM" id="SignalP"/>
    </source>
</evidence>
<dbReference type="InterPro" id="IPR050767">
    <property type="entry name" value="Sel1_AlgK"/>
</dbReference>
<feature type="chain" id="PRO_5012504523" description="Sel1 repeat family protein" evidence="1">
    <location>
        <begin position="23"/>
        <end position="193"/>
    </location>
</feature>
<organism evidence="2 3">
    <name type="scientific">Trichlorobacter thiogenes</name>
    <dbReference type="NCBI Taxonomy" id="115783"/>
    <lineage>
        <taxon>Bacteria</taxon>
        <taxon>Pseudomonadati</taxon>
        <taxon>Thermodesulfobacteriota</taxon>
        <taxon>Desulfuromonadia</taxon>
        <taxon>Geobacterales</taxon>
        <taxon>Geobacteraceae</taxon>
        <taxon>Trichlorobacter</taxon>
    </lineage>
</organism>
<dbReference type="SUPFAM" id="SSF81901">
    <property type="entry name" value="HCP-like"/>
    <property type="match status" value="1"/>
</dbReference>
<evidence type="ECO:0008006" key="4">
    <source>
        <dbReference type="Google" id="ProtNLM"/>
    </source>
</evidence>
<dbReference type="AlphaFoldDB" id="A0A1T4PQZ7"/>
<dbReference type="OrthoDB" id="5460358at2"/>
<dbReference type="InterPro" id="IPR011990">
    <property type="entry name" value="TPR-like_helical_dom_sf"/>
</dbReference>
<sequence length="193" mass="20727">MYKKATFFTMLLVFALVFSAGAADLAAGIKAYKAGDFKGALVVFQALAAKGNTEAQTYLGEMYSRGEEVSLDFDEAAAWYKKAAEGGDARGQYLLSIAYSLGMGVDQNPALADKWLRMAADKGLPEAQNTLGLAYFEGKNVAKDLVQALAWIIKAETGGLADAKQNHVVLEREMTPEQVAAAYKLAKVTPQTK</sequence>
<dbReference type="SMART" id="SM00671">
    <property type="entry name" value="SEL1"/>
    <property type="match status" value="3"/>
</dbReference>
<gene>
    <name evidence="2" type="ORF">SAMN02745119_02081</name>
</gene>